<sequence length="236" mass="26443">MINLKLLKGIFVKRYKRFFVEIISESGELITLHCPNTGSLKNCLIDSAPCWYSLSPKKTRKLPGTLELITTKFNNIANVHSASANKIVFLAIKKGVIAGLTSYDIFDKEVRFGKEGSRLDFCLEHSILNQPKCYVEVKSATYDLGGGLVSFPDAKTDRGAKHLRELILAVEEGYRAVLFFCVQVSNAKRLKIADQIDPTYANLLFKAINLGVEVMVWNTRISSEGIQLGQEIDFEF</sequence>
<evidence type="ECO:0000256" key="1">
    <source>
        <dbReference type="HAMAP-Rule" id="MF_00095"/>
    </source>
</evidence>
<evidence type="ECO:0000259" key="3">
    <source>
        <dbReference type="Pfam" id="PF17746"/>
    </source>
</evidence>
<reference evidence="4 5" key="1">
    <citation type="submission" date="2019-02" db="EMBL/GenBank/DDBJ databases">
        <title>Prokaryotic population dynamics and viral predation in marine succession experiment using metagenomics: the confinement effect.</title>
        <authorList>
            <person name="Haro-Moreno J.M."/>
            <person name="Rodriguez-Valera F."/>
            <person name="Lopez-Perez M."/>
        </authorList>
    </citation>
    <scope>NUCLEOTIDE SEQUENCE [LARGE SCALE GENOMIC DNA]</scope>
    <source>
        <strain evidence="4">MED-G169</strain>
    </source>
</reference>
<dbReference type="HAMAP" id="MF_00095">
    <property type="entry name" value="SfsA"/>
    <property type="match status" value="1"/>
</dbReference>
<gene>
    <name evidence="1 4" type="primary">sfsA</name>
    <name evidence="4" type="ORF">EVB02_01090</name>
</gene>
<organism evidence="4 5">
    <name type="scientific">SAR92 clade bacterium</name>
    <dbReference type="NCBI Taxonomy" id="2315479"/>
    <lineage>
        <taxon>Bacteria</taxon>
        <taxon>Pseudomonadati</taxon>
        <taxon>Pseudomonadota</taxon>
        <taxon>Gammaproteobacteria</taxon>
        <taxon>Cellvibrionales</taxon>
        <taxon>Porticoccaceae</taxon>
        <taxon>SAR92 clade</taxon>
    </lineage>
</organism>
<dbReference type="InterPro" id="IPR041465">
    <property type="entry name" value="SfsA_N"/>
</dbReference>
<dbReference type="InterPro" id="IPR040452">
    <property type="entry name" value="SfsA_C"/>
</dbReference>
<dbReference type="Pfam" id="PF17746">
    <property type="entry name" value="SfsA_N"/>
    <property type="match status" value="1"/>
</dbReference>
<accession>A0A520LNG9</accession>
<feature type="domain" description="Sugar fermentation stimulation protein C-terminal" evidence="2">
    <location>
        <begin position="84"/>
        <end position="224"/>
    </location>
</feature>
<dbReference type="CDD" id="cd22359">
    <property type="entry name" value="SfsA-like_bacterial"/>
    <property type="match status" value="1"/>
</dbReference>
<comment type="caution">
    <text evidence="4">The sequence shown here is derived from an EMBL/GenBank/DDBJ whole genome shotgun (WGS) entry which is preliminary data.</text>
</comment>
<dbReference type="Pfam" id="PF03749">
    <property type="entry name" value="SfsA"/>
    <property type="match status" value="1"/>
</dbReference>
<feature type="domain" description="SfsA N-terminal OB" evidence="3">
    <location>
        <begin position="12"/>
        <end position="76"/>
    </location>
</feature>
<protein>
    <recommendedName>
        <fullName evidence="1">Sugar fermentation stimulation protein homolog</fullName>
    </recommendedName>
</protein>
<name>A0A520LNG9_9GAMM</name>
<dbReference type="EMBL" id="SHBO01000007">
    <property type="protein sequence ID" value="RZO08011.1"/>
    <property type="molecule type" value="Genomic_DNA"/>
</dbReference>
<dbReference type="NCBIfam" id="TIGR00230">
    <property type="entry name" value="sfsA"/>
    <property type="match status" value="1"/>
</dbReference>
<dbReference type="Gene3D" id="2.40.50.580">
    <property type="match status" value="1"/>
</dbReference>
<evidence type="ECO:0000313" key="5">
    <source>
        <dbReference type="Proteomes" id="UP000318148"/>
    </source>
</evidence>
<proteinExistence type="inferred from homology"/>
<evidence type="ECO:0000259" key="2">
    <source>
        <dbReference type="Pfam" id="PF03749"/>
    </source>
</evidence>
<comment type="similarity">
    <text evidence="1">Belongs to the SfsA family.</text>
</comment>
<dbReference type="AlphaFoldDB" id="A0A520LNG9"/>
<dbReference type="GO" id="GO:0003677">
    <property type="term" value="F:DNA binding"/>
    <property type="evidence" value="ECO:0007669"/>
    <property type="project" value="InterPro"/>
</dbReference>
<dbReference type="PANTHER" id="PTHR30545">
    <property type="entry name" value="SUGAR FERMENTATION STIMULATION PROTEIN A"/>
    <property type="match status" value="1"/>
</dbReference>
<dbReference type="PANTHER" id="PTHR30545:SF2">
    <property type="entry name" value="SUGAR FERMENTATION STIMULATION PROTEIN A"/>
    <property type="match status" value="1"/>
</dbReference>
<dbReference type="Gene3D" id="3.40.1350.60">
    <property type="match status" value="1"/>
</dbReference>
<dbReference type="Proteomes" id="UP000318148">
    <property type="component" value="Unassembled WGS sequence"/>
</dbReference>
<evidence type="ECO:0000313" key="4">
    <source>
        <dbReference type="EMBL" id="RZO08011.1"/>
    </source>
</evidence>
<dbReference type="InterPro" id="IPR005224">
    <property type="entry name" value="SfsA"/>
</dbReference>